<comment type="similarity">
    <text evidence="1">Belongs to the ABC transporter superfamily.</text>
</comment>
<dbReference type="Proteomes" id="UP000191040">
    <property type="component" value="Chromosome I"/>
</dbReference>
<evidence type="ECO:0000256" key="1">
    <source>
        <dbReference type="ARBA" id="ARBA00005417"/>
    </source>
</evidence>
<dbReference type="EMBL" id="LT796768">
    <property type="protein sequence ID" value="SKB06178.1"/>
    <property type="molecule type" value="Genomic_DNA"/>
</dbReference>
<dbReference type="GO" id="GO:0005524">
    <property type="term" value="F:ATP binding"/>
    <property type="evidence" value="ECO:0007669"/>
    <property type="project" value="UniProtKB-KW"/>
</dbReference>
<dbReference type="CDD" id="cd03224">
    <property type="entry name" value="ABC_TM1139_LivF_branched"/>
    <property type="match status" value="1"/>
</dbReference>
<keyword evidence="5" id="KW-0029">Amino-acid transport</keyword>
<keyword evidence="3" id="KW-0547">Nucleotide-binding</keyword>
<dbReference type="Pfam" id="PF00005">
    <property type="entry name" value="ABC_tran"/>
    <property type="match status" value="1"/>
</dbReference>
<dbReference type="InterPro" id="IPR052156">
    <property type="entry name" value="BCAA_Transport_ATP-bd_LivF"/>
</dbReference>
<dbReference type="GO" id="GO:0015807">
    <property type="term" value="P:L-amino acid transport"/>
    <property type="evidence" value="ECO:0007669"/>
    <property type="project" value="TreeGrafter"/>
</dbReference>
<protein>
    <submittedName>
        <fullName evidence="7">Amino acid/amide ABC transporter ATP-binding protein 2, HAAT family</fullName>
    </submittedName>
</protein>
<evidence type="ECO:0000313" key="8">
    <source>
        <dbReference type="Proteomes" id="UP000191040"/>
    </source>
</evidence>
<dbReference type="PROSITE" id="PS00211">
    <property type="entry name" value="ABC_TRANSPORTER_1"/>
    <property type="match status" value="1"/>
</dbReference>
<evidence type="ECO:0000256" key="2">
    <source>
        <dbReference type="ARBA" id="ARBA00022448"/>
    </source>
</evidence>
<dbReference type="STRING" id="1736691.SAMN06295964_1214"/>
<dbReference type="GO" id="GO:0015658">
    <property type="term" value="F:branched-chain amino acid transmembrane transporter activity"/>
    <property type="evidence" value="ECO:0007669"/>
    <property type="project" value="TreeGrafter"/>
</dbReference>
<dbReference type="InterPro" id="IPR003593">
    <property type="entry name" value="AAA+_ATPase"/>
</dbReference>
<name>A0A1T4YX94_9ACTN</name>
<dbReference type="SUPFAM" id="SSF52540">
    <property type="entry name" value="P-loop containing nucleoside triphosphate hydrolases"/>
    <property type="match status" value="1"/>
</dbReference>
<proteinExistence type="inferred from homology"/>
<accession>A0A1T4YX94</accession>
<evidence type="ECO:0000256" key="3">
    <source>
        <dbReference type="ARBA" id="ARBA00022741"/>
    </source>
</evidence>
<dbReference type="AlphaFoldDB" id="A0A1T4YX94"/>
<dbReference type="InterPro" id="IPR003439">
    <property type="entry name" value="ABC_transporter-like_ATP-bd"/>
</dbReference>
<dbReference type="InterPro" id="IPR027417">
    <property type="entry name" value="P-loop_NTPase"/>
</dbReference>
<dbReference type="OrthoDB" id="9776369at2"/>
<gene>
    <name evidence="7" type="ORF">SAMN06295964_1214</name>
</gene>
<dbReference type="PANTHER" id="PTHR43820:SF2">
    <property type="entry name" value="ABC TRANSPORTER ATP-BINDING PROTEIN"/>
    <property type="match status" value="1"/>
</dbReference>
<dbReference type="PANTHER" id="PTHR43820">
    <property type="entry name" value="HIGH-AFFINITY BRANCHED-CHAIN AMINO ACID TRANSPORT ATP-BINDING PROTEIN LIVF"/>
    <property type="match status" value="1"/>
</dbReference>
<dbReference type="InterPro" id="IPR017871">
    <property type="entry name" value="ABC_transporter-like_CS"/>
</dbReference>
<evidence type="ECO:0000256" key="5">
    <source>
        <dbReference type="ARBA" id="ARBA00022970"/>
    </source>
</evidence>
<feature type="domain" description="ABC transporter" evidence="6">
    <location>
        <begin position="6"/>
        <end position="231"/>
    </location>
</feature>
<keyword evidence="8" id="KW-1185">Reference proteome</keyword>
<dbReference type="GO" id="GO:0016887">
    <property type="term" value="F:ATP hydrolysis activity"/>
    <property type="evidence" value="ECO:0007669"/>
    <property type="project" value="InterPro"/>
</dbReference>
<reference evidence="8" key="1">
    <citation type="submission" date="2017-02" db="EMBL/GenBank/DDBJ databases">
        <authorList>
            <person name="Varghese N."/>
            <person name="Submissions S."/>
        </authorList>
    </citation>
    <scope>NUCLEOTIDE SEQUENCE [LARGE SCALE GENOMIC DNA]</scope>
    <source>
        <strain evidence="8">9H-4</strain>
    </source>
</reference>
<keyword evidence="2" id="KW-0813">Transport</keyword>
<evidence type="ECO:0000259" key="6">
    <source>
        <dbReference type="PROSITE" id="PS50893"/>
    </source>
</evidence>
<dbReference type="PROSITE" id="PS50893">
    <property type="entry name" value="ABC_TRANSPORTER_2"/>
    <property type="match status" value="1"/>
</dbReference>
<sequence length="237" mass="25534">MTEHLLELSDVHASIGVSHILQGVSFDVPAGDVTVIIGRNGVGKTTTLRAVLGLVERTGEIRYDGRRIDAMETSRIVREGIAYVPEDRDVFADLTVAENLALAERKGRPHRYDLVHDLFPELESRAKQRAGTLSGGQQQMVSLARGLLNESPLLLIDEPTKGLAPKVVSEVVKALELIKGTATVLMVEQNIAAARRLADHVVIMAEGRVVAQHPAAVLHDEATIREALGVGTTQGGH</sequence>
<dbReference type="SMART" id="SM00382">
    <property type="entry name" value="AAA"/>
    <property type="match status" value="1"/>
</dbReference>
<evidence type="ECO:0000256" key="4">
    <source>
        <dbReference type="ARBA" id="ARBA00022840"/>
    </source>
</evidence>
<keyword evidence="4 7" id="KW-0067">ATP-binding</keyword>
<dbReference type="Gene3D" id="3.40.50.300">
    <property type="entry name" value="P-loop containing nucleotide triphosphate hydrolases"/>
    <property type="match status" value="1"/>
</dbReference>
<organism evidence="7 8">
    <name type="scientific">Aeromicrobium choanae</name>
    <dbReference type="NCBI Taxonomy" id="1736691"/>
    <lineage>
        <taxon>Bacteria</taxon>
        <taxon>Bacillati</taxon>
        <taxon>Actinomycetota</taxon>
        <taxon>Actinomycetes</taxon>
        <taxon>Propionibacteriales</taxon>
        <taxon>Nocardioidaceae</taxon>
        <taxon>Aeromicrobium</taxon>
    </lineage>
</organism>
<evidence type="ECO:0000313" key="7">
    <source>
        <dbReference type="EMBL" id="SKB06178.1"/>
    </source>
</evidence>
<dbReference type="RefSeq" id="WP_078699318.1">
    <property type="nucleotide sequence ID" value="NZ_LT796768.1"/>
</dbReference>